<organism evidence="1 2">
    <name type="scientific">Podospora didyma</name>
    <dbReference type="NCBI Taxonomy" id="330526"/>
    <lineage>
        <taxon>Eukaryota</taxon>
        <taxon>Fungi</taxon>
        <taxon>Dikarya</taxon>
        <taxon>Ascomycota</taxon>
        <taxon>Pezizomycotina</taxon>
        <taxon>Sordariomycetes</taxon>
        <taxon>Sordariomycetidae</taxon>
        <taxon>Sordariales</taxon>
        <taxon>Podosporaceae</taxon>
        <taxon>Podospora</taxon>
    </lineage>
</organism>
<reference evidence="1" key="1">
    <citation type="journal article" date="2023" name="Mol. Phylogenet. Evol.">
        <title>Genome-scale phylogeny and comparative genomics of the fungal order Sordariales.</title>
        <authorList>
            <person name="Hensen N."/>
            <person name="Bonometti L."/>
            <person name="Westerberg I."/>
            <person name="Brannstrom I.O."/>
            <person name="Guillou S."/>
            <person name="Cros-Aarteil S."/>
            <person name="Calhoun S."/>
            <person name="Haridas S."/>
            <person name="Kuo A."/>
            <person name="Mondo S."/>
            <person name="Pangilinan J."/>
            <person name="Riley R."/>
            <person name="LaButti K."/>
            <person name="Andreopoulos B."/>
            <person name="Lipzen A."/>
            <person name="Chen C."/>
            <person name="Yan M."/>
            <person name="Daum C."/>
            <person name="Ng V."/>
            <person name="Clum A."/>
            <person name="Steindorff A."/>
            <person name="Ohm R.A."/>
            <person name="Martin F."/>
            <person name="Silar P."/>
            <person name="Natvig D.O."/>
            <person name="Lalanne C."/>
            <person name="Gautier V."/>
            <person name="Ament-Velasquez S.L."/>
            <person name="Kruys A."/>
            <person name="Hutchinson M.I."/>
            <person name="Powell A.J."/>
            <person name="Barry K."/>
            <person name="Miller A.N."/>
            <person name="Grigoriev I.V."/>
            <person name="Debuchy R."/>
            <person name="Gladieux P."/>
            <person name="Hiltunen Thoren M."/>
            <person name="Johannesson H."/>
        </authorList>
    </citation>
    <scope>NUCLEOTIDE SEQUENCE</scope>
    <source>
        <strain evidence="1">CBS 232.78</strain>
    </source>
</reference>
<keyword evidence="2" id="KW-1185">Reference proteome</keyword>
<proteinExistence type="predicted"/>
<dbReference type="PANTHER" id="PTHR42085">
    <property type="entry name" value="F-BOX DOMAIN-CONTAINING PROTEIN"/>
    <property type="match status" value="1"/>
</dbReference>
<dbReference type="EMBL" id="JAULSW010000010">
    <property type="protein sequence ID" value="KAK3368476.1"/>
    <property type="molecule type" value="Genomic_DNA"/>
</dbReference>
<dbReference type="AlphaFoldDB" id="A0AAE0K330"/>
<dbReference type="PANTHER" id="PTHR42085:SF2">
    <property type="entry name" value="F-BOX DOMAIN-CONTAINING PROTEIN"/>
    <property type="match status" value="1"/>
</dbReference>
<evidence type="ECO:0008006" key="3">
    <source>
        <dbReference type="Google" id="ProtNLM"/>
    </source>
</evidence>
<gene>
    <name evidence="1" type="ORF">B0H63DRAFT_534715</name>
</gene>
<reference evidence="1" key="2">
    <citation type="submission" date="2023-06" db="EMBL/GenBank/DDBJ databases">
        <authorList>
            <consortium name="Lawrence Berkeley National Laboratory"/>
            <person name="Haridas S."/>
            <person name="Hensen N."/>
            <person name="Bonometti L."/>
            <person name="Westerberg I."/>
            <person name="Brannstrom I.O."/>
            <person name="Guillou S."/>
            <person name="Cros-Aarteil S."/>
            <person name="Calhoun S."/>
            <person name="Kuo A."/>
            <person name="Mondo S."/>
            <person name="Pangilinan J."/>
            <person name="Riley R."/>
            <person name="LaButti K."/>
            <person name="Andreopoulos B."/>
            <person name="Lipzen A."/>
            <person name="Chen C."/>
            <person name="Yanf M."/>
            <person name="Daum C."/>
            <person name="Ng V."/>
            <person name="Clum A."/>
            <person name="Steindorff A."/>
            <person name="Ohm R."/>
            <person name="Martin F."/>
            <person name="Silar P."/>
            <person name="Natvig D."/>
            <person name="Lalanne C."/>
            <person name="Gautier V."/>
            <person name="Ament-velasquez S.L."/>
            <person name="Kruys A."/>
            <person name="Hutchinson M.I."/>
            <person name="Powell A.J."/>
            <person name="Barry K."/>
            <person name="Miller A.N."/>
            <person name="Grigoriev I.V."/>
            <person name="Debuchy R."/>
            <person name="Gladieux P."/>
            <person name="Thoren M.H."/>
            <person name="Johannesson H."/>
        </authorList>
    </citation>
    <scope>NUCLEOTIDE SEQUENCE</scope>
    <source>
        <strain evidence="1">CBS 232.78</strain>
    </source>
</reference>
<evidence type="ECO:0000313" key="2">
    <source>
        <dbReference type="Proteomes" id="UP001285441"/>
    </source>
</evidence>
<name>A0AAE0K330_9PEZI</name>
<evidence type="ECO:0000313" key="1">
    <source>
        <dbReference type="EMBL" id="KAK3368476.1"/>
    </source>
</evidence>
<accession>A0AAE0K330</accession>
<dbReference type="InterPro" id="IPR038883">
    <property type="entry name" value="AN11006-like"/>
</dbReference>
<sequence length="602" mass="68610">MDVPPQVREHIYRYFGVAPLYSYHPDMDDAVLHGRIWSATAYASIHELDGGFNRVFCYGGVPWPLTSNFHGLLLSCRTLYAEAARLLYSQNMFVVRDLEPLRALVPPPSPPCKVSRLSSARRRATASRATTRPISGVAMHAIIPPASPQLLPSETSAKRKSSATTAATISLRSAGTTPRAETCSKTITPNRLELALVCDVDDTDVKAGELAVAPLCLLPQLRNCHVRLCRTRYPQLQQVAEHAVLHACRFPPVEQQQPPHISSRLLSLPRELRFRILEDTDLITPWSEVTWSRQHGGSYFESEPACLNPEGFDIRCPPDIHAGCRLRRCWDNMYPAPSLGCFCRRQHTAASSACRCWASSRALFLVCRTLCDDARAVFFSGNRFVVHDYLYISPFTAPDPDGEYPGDRFAASQFLRDVVPAGCHRYLRFLELVFPAYSHRRWPRDDDHHPALRDWRDTVEWLRPRINDPVLTLRVVMSESCEDDPPEDRPQMTKAQGDKIIAAYRRILHPLTRLTLADNDGNALARFYAQLACPWSRTAEAPAWSWTSDDSYRRDLVPRMERLLRERAERLVMGDRYDSLYPPDAEEPSKCLWQERYARIYY</sequence>
<dbReference type="Proteomes" id="UP001285441">
    <property type="component" value="Unassembled WGS sequence"/>
</dbReference>
<protein>
    <recommendedName>
        <fullName evidence="3">F-box domain-containing protein</fullName>
    </recommendedName>
</protein>
<comment type="caution">
    <text evidence="1">The sequence shown here is derived from an EMBL/GenBank/DDBJ whole genome shotgun (WGS) entry which is preliminary data.</text>
</comment>